<reference evidence="5 6" key="1">
    <citation type="journal article" date="2013" name="Genome Announc.">
        <title>Draft Genome Sequence of Amycolatopsis decaplanina Strain DSM 44594T.</title>
        <authorList>
            <person name="Kaur N."/>
            <person name="Kumar S."/>
            <person name="Bala M."/>
            <person name="Raghava G.P."/>
            <person name="Mayilraj S."/>
        </authorList>
    </citation>
    <scope>NUCLEOTIDE SEQUENCE [LARGE SCALE GENOMIC DNA]</scope>
    <source>
        <strain evidence="5 6">DSM 44594</strain>
    </source>
</reference>
<dbReference type="SUPFAM" id="SSF53720">
    <property type="entry name" value="ALDH-like"/>
    <property type="match status" value="1"/>
</dbReference>
<dbReference type="InterPro" id="IPR016163">
    <property type="entry name" value="Ald_DH_C"/>
</dbReference>
<accession>M2ZEG3</accession>
<dbReference type="RefSeq" id="WP_007028003.1">
    <property type="nucleotide sequence ID" value="NZ_AOHO01000012.1"/>
</dbReference>
<dbReference type="GO" id="GO:0016620">
    <property type="term" value="F:oxidoreductase activity, acting on the aldehyde or oxo group of donors, NAD or NADP as acceptor"/>
    <property type="evidence" value="ECO:0007669"/>
    <property type="project" value="InterPro"/>
</dbReference>
<comment type="similarity">
    <text evidence="1">Belongs to the aldehyde dehydrogenase family.</text>
</comment>
<protein>
    <recommendedName>
        <fullName evidence="4">Aldehyde dehydrogenase domain-containing protein</fullName>
    </recommendedName>
</protein>
<dbReference type="PANTHER" id="PTHR43720:SF2">
    <property type="entry name" value="2-AMINOMUCONIC SEMIALDEHYDE DEHYDROGENASE"/>
    <property type="match status" value="1"/>
</dbReference>
<dbReference type="PATRIC" id="fig|1284240.4.peg.50"/>
<dbReference type="PANTHER" id="PTHR43720">
    <property type="entry name" value="2-AMINOMUCONIC SEMIALDEHYDE DEHYDROGENASE"/>
    <property type="match status" value="1"/>
</dbReference>
<comment type="caution">
    <text evidence="5">The sequence shown here is derived from an EMBL/GenBank/DDBJ whole genome shotgun (WGS) entry which is preliminary data.</text>
</comment>
<gene>
    <name evidence="5" type="ORF">H074_00262</name>
</gene>
<evidence type="ECO:0000256" key="2">
    <source>
        <dbReference type="ARBA" id="ARBA00023002"/>
    </source>
</evidence>
<keyword evidence="6" id="KW-1185">Reference proteome</keyword>
<sequence>MRRAQPLPPADRKAALAAAGDLFLDTVGDVPLAEYERQVAEASGVALAVVRAASRSIARSATEAEEIVRQARPTGAIDDWRGVPEAGAVWTRRGEVLVVQAPGNHPATHTVWLEALALGYRVAVRPSSREPFTPYRLVSALRACGFPEDQVTFLPTERAVARDLVNAADLALVYGGSEVAAMYRGRADVSVQGPGRSKILLADGRWADHVDTVVSSVAGFGGTACVNTSAVLVDGDAAAFAHELARRLGELPVARPSDEAAVLPAFSLERAHALEAYVRGKLDGGRMIPGGRLAAPLPGGGAVLRPAVVLLDRCDAPQLSIELPFPCVWVAPWSPADGIGPLRDSLTVTAITDDEALLSSLAEDGTIGNLHIGDRPTHEMRPGLPHEGHLAEFLMRSKTVIRDLVPHRDGRRLRP</sequence>
<feature type="domain" description="Aldehyde dehydrogenase" evidence="4">
    <location>
        <begin position="52"/>
        <end position="320"/>
    </location>
</feature>
<dbReference type="EMBL" id="AOHO01000012">
    <property type="protein sequence ID" value="EME65682.1"/>
    <property type="molecule type" value="Genomic_DNA"/>
</dbReference>
<dbReference type="InterPro" id="IPR015590">
    <property type="entry name" value="Aldehyde_DH_dom"/>
</dbReference>
<organism evidence="5 6">
    <name type="scientific">Amycolatopsis decaplanina DSM 44594</name>
    <dbReference type="NCBI Taxonomy" id="1284240"/>
    <lineage>
        <taxon>Bacteria</taxon>
        <taxon>Bacillati</taxon>
        <taxon>Actinomycetota</taxon>
        <taxon>Actinomycetes</taxon>
        <taxon>Pseudonocardiales</taxon>
        <taxon>Pseudonocardiaceae</taxon>
        <taxon>Amycolatopsis</taxon>
    </lineage>
</organism>
<dbReference type="AlphaFoldDB" id="M2ZEG3"/>
<dbReference type="Gene3D" id="3.40.605.10">
    <property type="entry name" value="Aldehyde Dehydrogenase, Chain A, domain 1"/>
    <property type="match status" value="1"/>
</dbReference>
<evidence type="ECO:0000313" key="6">
    <source>
        <dbReference type="Proteomes" id="UP000054226"/>
    </source>
</evidence>
<keyword evidence="2" id="KW-0560">Oxidoreductase</keyword>
<dbReference type="InterPro" id="IPR016161">
    <property type="entry name" value="Ald_DH/histidinol_DH"/>
</dbReference>
<evidence type="ECO:0000259" key="4">
    <source>
        <dbReference type="Pfam" id="PF00171"/>
    </source>
</evidence>
<dbReference type="Pfam" id="PF00171">
    <property type="entry name" value="Aldedh"/>
    <property type="match status" value="1"/>
</dbReference>
<name>M2ZEG3_9PSEU</name>
<evidence type="ECO:0000256" key="1">
    <source>
        <dbReference type="ARBA" id="ARBA00009986"/>
    </source>
</evidence>
<dbReference type="InterPro" id="IPR016162">
    <property type="entry name" value="Ald_DH_N"/>
</dbReference>
<proteinExistence type="inferred from homology"/>
<dbReference type="Proteomes" id="UP000054226">
    <property type="component" value="Unassembled WGS sequence"/>
</dbReference>
<dbReference type="Gene3D" id="3.40.309.10">
    <property type="entry name" value="Aldehyde Dehydrogenase, Chain A, domain 2"/>
    <property type="match status" value="1"/>
</dbReference>
<evidence type="ECO:0000313" key="5">
    <source>
        <dbReference type="EMBL" id="EME65682.1"/>
    </source>
</evidence>
<keyword evidence="3" id="KW-0520">NAD</keyword>
<evidence type="ECO:0000256" key="3">
    <source>
        <dbReference type="ARBA" id="ARBA00023027"/>
    </source>
</evidence>